<proteinExistence type="predicted"/>
<dbReference type="Proteomes" id="UP000886501">
    <property type="component" value="Unassembled WGS sequence"/>
</dbReference>
<dbReference type="EMBL" id="MU118092">
    <property type="protein sequence ID" value="KAF9645395.1"/>
    <property type="molecule type" value="Genomic_DNA"/>
</dbReference>
<protein>
    <submittedName>
        <fullName evidence="1">Uncharacterized protein</fullName>
    </submittedName>
</protein>
<name>A0ACB6Z6M7_THEGA</name>
<evidence type="ECO:0000313" key="2">
    <source>
        <dbReference type="Proteomes" id="UP000886501"/>
    </source>
</evidence>
<gene>
    <name evidence="1" type="ORF">BDM02DRAFT_581767</name>
</gene>
<organism evidence="1 2">
    <name type="scientific">Thelephora ganbajun</name>
    <name type="common">Ganba fungus</name>
    <dbReference type="NCBI Taxonomy" id="370292"/>
    <lineage>
        <taxon>Eukaryota</taxon>
        <taxon>Fungi</taxon>
        <taxon>Dikarya</taxon>
        <taxon>Basidiomycota</taxon>
        <taxon>Agaricomycotina</taxon>
        <taxon>Agaricomycetes</taxon>
        <taxon>Thelephorales</taxon>
        <taxon>Thelephoraceae</taxon>
        <taxon>Thelephora</taxon>
    </lineage>
</organism>
<keyword evidence="2" id="KW-1185">Reference proteome</keyword>
<reference evidence="1" key="1">
    <citation type="submission" date="2019-10" db="EMBL/GenBank/DDBJ databases">
        <authorList>
            <consortium name="DOE Joint Genome Institute"/>
            <person name="Kuo A."/>
            <person name="Miyauchi S."/>
            <person name="Kiss E."/>
            <person name="Drula E."/>
            <person name="Kohler A."/>
            <person name="Sanchez-Garcia M."/>
            <person name="Andreopoulos B."/>
            <person name="Barry K.W."/>
            <person name="Bonito G."/>
            <person name="Buee M."/>
            <person name="Carver A."/>
            <person name="Chen C."/>
            <person name="Cichocki N."/>
            <person name="Clum A."/>
            <person name="Culley D."/>
            <person name="Crous P.W."/>
            <person name="Fauchery L."/>
            <person name="Girlanda M."/>
            <person name="Hayes R."/>
            <person name="Keri Z."/>
            <person name="Labutti K."/>
            <person name="Lipzen A."/>
            <person name="Lombard V."/>
            <person name="Magnuson J."/>
            <person name="Maillard F."/>
            <person name="Morin E."/>
            <person name="Murat C."/>
            <person name="Nolan M."/>
            <person name="Ohm R."/>
            <person name="Pangilinan J."/>
            <person name="Pereira M."/>
            <person name="Perotto S."/>
            <person name="Peter M."/>
            <person name="Riley R."/>
            <person name="Sitrit Y."/>
            <person name="Stielow B."/>
            <person name="Szollosi G."/>
            <person name="Zifcakova L."/>
            <person name="Stursova M."/>
            <person name="Spatafora J.W."/>
            <person name="Tedersoo L."/>
            <person name="Vaario L.-M."/>
            <person name="Yamada A."/>
            <person name="Yan M."/>
            <person name="Wang P."/>
            <person name="Xu J."/>
            <person name="Bruns T."/>
            <person name="Baldrian P."/>
            <person name="Vilgalys R."/>
            <person name="Henrissat B."/>
            <person name="Grigoriev I.V."/>
            <person name="Hibbett D."/>
            <person name="Nagy L.G."/>
            <person name="Martin F.M."/>
        </authorList>
    </citation>
    <scope>NUCLEOTIDE SEQUENCE</scope>
    <source>
        <strain evidence="1">P2</strain>
    </source>
</reference>
<accession>A0ACB6Z6M7</accession>
<evidence type="ECO:0000313" key="1">
    <source>
        <dbReference type="EMBL" id="KAF9645395.1"/>
    </source>
</evidence>
<comment type="caution">
    <text evidence="1">The sequence shown here is derived from an EMBL/GenBank/DDBJ whole genome shotgun (WGS) entry which is preliminary data.</text>
</comment>
<reference evidence="1" key="2">
    <citation type="journal article" date="2020" name="Nat. Commun.">
        <title>Large-scale genome sequencing of mycorrhizal fungi provides insights into the early evolution of symbiotic traits.</title>
        <authorList>
            <person name="Miyauchi S."/>
            <person name="Kiss E."/>
            <person name="Kuo A."/>
            <person name="Drula E."/>
            <person name="Kohler A."/>
            <person name="Sanchez-Garcia M."/>
            <person name="Morin E."/>
            <person name="Andreopoulos B."/>
            <person name="Barry K.W."/>
            <person name="Bonito G."/>
            <person name="Buee M."/>
            <person name="Carver A."/>
            <person name="Chen C."/>
            <person name="Cichocki N."/>
            <person name="Clum A."/>
            <person name="Culley D."/>
            <person name="Crous P.W."/>
            <person name="Fauchery L."/>
            <person name="Girlanda M."/>
            <person name="Hayes R.D."/>
            <person name="Keri Z."/>
            <person name="LaButti K."/>
            <person name="Lipzen A."/>
            <person name="Lombard V."/>
            <person name="Magnuson J."/>
            <person name="Maillard F."/>
            <person name="Murat C."/>
            <person name="Nolan M."/>
            <person name="Ohm R.A."/>
            <person name="Pangilinan J."/>
            <person name="Pereira M.F."/>
            <person name="Perotto S."/>
            <person name="Peter M."/>
            <person name="Pfister S."/>
            <person name="Riley R."/>
            <person name="Sitrit Y."/>
            <person name="Stielow J.B."/>
            <person name="Szollosi G."/>
            <person name="Zifcakova L."/>
            <person name="Stursova M."/>
            <person name="Spatafora J.W."/>
            <person name="Tedersoo L."/>
            <person name="Vaario L.M."/>
            <person name="Yamada A."/>
            <person name="Yan M."/>
            <person name="Wang P."/>
            <person name="Xu J."/>
            <person name="Bruns T."/>
            <person name="Baldrian P."/>
            <person name="Vilgalys R."/>
            <person name="Dunand C."/>
            <person name="Henrissat B."/>
            <person name="Grigoriev I.V."/>
            <person name="Hibbett D."/>
            <person name="Nagy L.G."/>
            <person name="Martin F.M."/>
        </authorList>
    </citation>
    <scope>NUCLEOTIDE SEQUENCE</scope>
    <source>
        <strain evidence="1">P2</strain>
    </source>
</reference>
<sequence length="406" mass="42549">MLINQTHFFHLIQVSAKKTKALLSRGGEIGRKAVQGVDLNSSNKGKGKDKDKGKETLPESLRVLTPTNLASPGSEPREPESGAKEVERKAGVNGKGKKKVAGDEEKNEGNPAKVVDVDISKGSTKADSPGDEKKGDVGQGTKKPGGTVDLFDNVTATVTTDDTTKPVVDNVRVTPPAATSDKGNGPEVPPVVVDVALSLDTTTTTTEKKQDAAKEKANPTTNEKKVELTVDEKMAKPKEGVESSKQGVEPDGGDAATPKRVTKELPASPAKSPKERLVPVLGLTVPEPPRNGSAPLSATTATGPGLSPLQKALEDAEDETLMERMARLKIGDAGYKPPKDTAPPAHTDLESDFDCETALSGPPTPRSRAGRGSFSLVLRSDVPLSDDDDLFLDCSSNASVSNLDGI</sequence>